<proteinExistence type="predicted"/>
<evidence type="ECO:0000313" key="2">
    <source>
        <dbReference type="EMBL" id="GES73466.1"/>
    </source>
</evidence>
<dbReference type="AlphaFoldDB" id="A0A8H3KSQ2"/>
<protein>
    <submittedName>
        <fullName evidence="2">Uncharacterized protein</fullName>
    </submittedName>
</protein>
<feature type="compositionally biased region" description="Basic residues" evidence="1">
    <location>
        <begin position="106"/>
        <end position="115"/>
    </location>
</feature>
<dbReference type="EMBL" id="BLAL01000006">
    <property type="protein sequence ID" value="GES73466.1"/>
    <property type="molecule type" value="Genomic_DNA"/>
</dbReference>
<feature type="region of interest" description="Disordered" evidence="1">
    <location>
        <begin position="94"/>
        <end position="141"/>
    </location>
</feature>
<feature type="compositionally biased region" description="Polar residues" evidence="1">
    <location>
        <begin position="51"/>
        <end position="66"/>
    </location>
</feature>
<name>A0A8H3KSQ2_9GLOM</name>
<dbReference type="Proteomes" id="UP000615446">
    <property type="component" value="Unassembled WGS sequence"/>
</dbReference>
<feature type="region of interest" description="Disordered" evidence="1">
    <location>
        <begin position="44"/>
        <end position="70"/>
    </location>
</feature>
<feature type="region of interest" description="Disordered" evidence="1">
    <location>
        <begin position="251"/>
        <end position="277"/>
    </location>
</feature>
<evidence type="ECO:0000256" key="1">
    <source>
        <dbReference type="SAM" id="MobiDB-lite"/>
    </source>
</evidence>
<feature type="compositionally biased region" description="Basic residues" evidence="1">
    <location>
        <begin position="251"/>
        <end position="260"/>
    </location>
</feature>
<sequence length="297" mass="33698">MFADPKTKYLSKNLAELPSYNHQILLTEFALDLENAMNTTIAEVPEETDPSRSSIPAPQQDFNISETSEKPDSIIDLEPSCMITEDIPKISPSFSKARVDPFPSGKKSRKSQKSKIIKDKQKDQPQGQSKPSAANKSQSCVTKKSRPKVIEKYVILQLVVSQNDKINSVWDIMIYDIPAHWTKEEILNNLVAWGQTFQVSVKSQRKYQMRKQRETFTAIVDGVSDSKLALIWKAKTSDGIDFTQVRLPNQRRRLKNHHQGGKNLSGKSKDHGQLPPLNNQIKAGINRMFEVFSQLFD</sequence>
<comment type="caution">
    <text evidence="2">The sequence shown here is derived from an EMBL/GenBank/DDBJ whole genome shotgun (WGS) entry which is preliminary data.</text>
</comment>
<gene>
    <name evidence="2" type="ORF">RCL2_000100200</name>
</gene>
<evidence type="ECO:0000313" key="3">
    <source>
        <dbReference type="Proteomes" id="UP000615446"/>
    </source>
</evidence>
<organism evidence="2 3">
    <name type="scientific">Rhizophagus clarus</name>
    <dbReference type="NCBI Taxonomy" id="94130"/>
    <lineage>
        <taxon>Eukaryota</taxon>
        <taxon>Fungi</taxon>
        <taxon>Fungi incertae sedis</taxon>
        <taxon>Mucoromycota</taxon>
        <taxon>Glomeromycotina</taxon>
        <taxon>Glomeromycetes</taxon>
        <taxon>Glomerales</taxon>
        <taxon>Glomeraceae</taxon>
        <taxon>Rhizophagus</taxon>
    </lineage>
</organism>
<reference evidence="2" key="1">
    <citation type="submission" date="2019-10" db="EMBL/GenBank/DDBJ databases">
        <title>Conservation and host-specific expression of non-tandemly repeated heterogenous ribosome RNA gene in arbuscular mycorrhizal fungi.</title>
        <authorList>
            <person name="Maeda T."/>
            <person name="Kobayashi Y."/>
            <person name="Nakagawa T."/>
            <person name="Ezawa T."/>
            <person name="Yamaguchi K."/>
            <person name="Bino T."/>
            <person name="Nishimoto Y."/>
            <person name="Shigenobu S."/>
            <person name="Kawaguchi M."/>
        </authorList>
    </citation>
    <scope>NUCLEOTIDE SEQUENCE</scope>
    <source>
        <strain evidence="2">HR1</strain>
    </source>
</reference>
<accession>A0A8H3KSQ2</accession>